<comment type="caution">
    <text evidence="1">The sequence shown here is derived from an EMBL/GenBank/DDBJ whole genome shotgun (WGS) entry which is preliminary data.</text>
</comment>
<proteinExistence type="predicted"/>
<dbReference type="EMBL" id="JAVDVX010000008">
    <property type="protein sequence ID" value="MDR7091759.1"/>
    <property type="molecule type" value="Genomic_DNA"/>
</dbReference>
<keyword evidence="2" id="KW-1185">Reference proteome</keyword>
<evidence type="ECO:0008006" key="3">
    <source>
        <dbReference type="Google" id="ProtNLM"/>
    </source>
</evidence>
<reference evidence="1 2" key="1">
    <citation type="submission" date="2023-07" db="EMBL/GenBank/DDBJ databases">
        <title>Sorghum-associated microbial communities from plants grown in Nebraska, USA.</title>
        <authorList>
            <person name="Schachtman D."/>
        </authorList>
    </citation>
    <scope>NUCLEOTIDE SEQUENCE [LARGE SCALE GENOMIC DNA]</scope>
    <source>
        <strain evidence="1 2">BE190</strain>
    </source>
</reference>
<gene>
    <name evidence="1" type="ORF">J2X05_003797</name>
</gene>
<accession>A0ABU1V2W2</accession>
<dbReference type="SUPFAM" id="SSF55166">
    <property type="entry name" value="Hedgehog/DD-peptidase"/>
    <property type="match status" value="1"/>
</dbReference>
<protein>
    <recommendedName>
        <fullName evidence="3">Peptidase M15A C-terminal domain-containing protein</fullName>
    </recommendedName>
</protein>
<evidence type="ECO:0000313" key="1">
    <source>
        <dbReference type="EMBL" id="MDR7091759.1"/>
    </source>
</evidence>
<organism evidence="1 2">
    <name type="scientific">Cellvibrio fibrivorans</name>
    <dbReference type="NCBI Taxonomy" id="126350"/>
    <lineage>
        <taxon>Bacteria</taxon>
        <taxon>Pseudomonadati</taxon>
        <taxon>Pseudomonadota</taxon>
        <taxon>Gammaproteobacteria</taxon>
        <taxon>Cellvibrionales</taxon>
        <taxon>Cellvibrionaceae</taxon>
        <taxon>Cellvibrio</taxon>
    </lineage>
</organism>
<evidence type="ECO:0000313" key="2">
    <source>
        <dbReference type="Proteomes" id="UP001253595"/>
    </source>
</evidence>
<dbReference type="InterPro" id="IPR009045">
    <property type="entry name" value="Zn_M74/Hedgehog-like"/>
</dbReference>
<dbReference type="Gene3D" id="3.30.1380.10">
    <property type="match status" value="1"/>
</dbReference>
<name>A0ABU1V2W2_9GAMM</name>
<dbReference type="Proteomes" id="UP001253595">
    <property type="component" value="Unassembled WGS sequence"/>
</dbReference>
<sequence length="197" mass="22853">MHLHRPKKIPSKILTVNQLEEFGRVQLSPSFFMRDFLYSEISQIENIPNIPHYPEAAIETGSMLCQKVLEPLQKAFGRISIRSGYRCPEVNAKGAENKNQYRCASNERNYARHIWDYPDKHGNYGAMACVVVNSYLKHYATTKDWETLSLWLTENLSDYSEIHFFPKLCAFNISWSETPKKIIRSSIRNSKMCGTHC</sequence>